<reference evidence="2" key="1">
    <citation type="journal article" date="2014" name="Int. J. Syst. Evol. Microbiol.">
        <title>Complete genome sequence of Corynebacterium casei LMG S-19264T (=DSM 44701T), isolated from a smear-ripened cheese.</title>
        <authorList>
            <consortium name="US DOE Joint Genome Institute (JGI-PGF)"/>
            <person name="Walter F."/>
            <person name="Albersmeier A."/>
            <person name="Kalinowski J."/>
            <person name="Ruckert C."/>
        </authorList>
    </citation>
    <scope>NUCLEOTIDE SEQUENCE</scope>
    <source>
        <strain evidence="2">CGMCC 1.3617</strain>
    </source>
</reference>
<dbReference type="Gene3D" id="3.40.50.300">
    <property type="entry name" value="P-loop containing nucleotide triphosphate hydrolases"/>
    <property type="match status" value="1"/>
</dbReference>
<dbReference type="Proteomes" id="UP000661507">
    <property type="component" value="Unassembled WGS sequence"/>
</dbReference>
<sequence length="384" mass="42178">MALVRDDVIHAYRALLGRDPESEAIIESRMAAESIEVLLNEILASAEWQRRQRPPETGSAPPGLVTDEEVAAIYGALLGRAPEDVGLGPRFRAATMTAVDLMLFVMRSPEFKNGAGKRFSRPTAPDAAEDAPQPAGHGALRLPFSLEPRLVPLYHFLHIPKTAGTSLNRVFDRMFRSLVCYTSPRELVKVVRDDHAFFHRYLLVTGHIDVTNAAAAAAVRDNVFLAVFRDPVKRTVSLYDYIRATTDHPLHVAIRGLTLGEAFRGSAPFRHVTVNAQLRTVFGGTAMREVREALQSRSYVLGRADALEDFVDAVARYTGFPRPPAIPRLNTAEEKAGPDLAVTQPDYPEAIEAIAEASRREATFVSQWLSRPLATVGTPPRPGG</sequence>
<dbReference type="AlphaFoldDB" id="A0A917L046"/>
<evidence type="ECO:0000256" key="1">
    <source>
        <dbReference type="SAM" id="MobiDB-lite"/>
    </source>
</evidence>
<organism evidence="2 3">
    <name type="scientific">Neoroseomonas lacus</name>
    <dbReference type="NCBI Taxonomy" id="287609"/>
    <lineage>
        <taxon>Bacteria</taxon>
        <taxon>Pseudomonadati</taxon>
        <taxon>Pseudomonadota</taxon>
        <taxon>Alphaproteobacteria</taxon>
        <taxon>Acetobacterales</taxon>
        <taxon>Acetobacteraceae</taxon>
        <taxon>Neoroseomonas</taxon>
    </lineage>
</organism>
<dbReference type="EMBL" id="BMKW01000016">
    <property type="protein sequence ID" value="GGJ38505.1"/>
    <property type="molecule type" value="Genomic_DNA"/>
</dbReference>
<gene>
    <name evidence="2" type="ORF">GCM10011320_52640</name>
</gene>
<dbReference type="RefSeq" id="WP_188972468.1">
    <property type="nucleotide sequence ID" value="NZ_BMKW01000016.1"/>
</dbReference>
<name>A0A917L046_9PROT</name>
<evidence type="ECO:0000313" key="3">
    <source>
        <dbReference type="Proteomes" id="UP000661507"/>
    </source>
</evidence>
<feature type="region of interest" description="Disordered" evidence="1">
    <location>
        <begin position="115"/>
        <end position="135"/>
    </location>
</feature>
<keyword evidence="3" id="KW-1185">Reference proteome</keyword>
<dbReference type="InterPro" id="IPR027417">
    <property type="entry name" value="P-loop_NTPase"/>
</dbReference>
<accession>A0A917L046</accession>
<comment type="caution">
    <text evidence="2">The sequence shown here is derived from an EMBL/GenBank/DDBJ whole genome shotgun (WGS) entry which is preliminary data.</text>
</comment>
<feature type="compositionally biased region" description="Low complexity" evidence="1">
    <location>
        <begin position="122"/>
        <end position="135"/>
    </location>
</feature>
<protein>
    <recommendedName>
        <fullName evidence="4">Sulfotransferase family protein</fullName>
    </recommendedName>
</protein>
<evidence type="ECO:0008006" key="4">
    <source>
        <dbReference type="Google" id="ProtNLM"/>
    </source>
</evidence>
<reference evidence="2" key="2">
    <citation type="submission" date="2020-09" db="EMBL/GenBank/DDBJ databases">
        <authorList>
            <person name="Sun Q."/>
            <person name="Zhou Y."/>
        </authorList>
    </citation>
    <scope>NUCLEOTIDE SEQUENCE</scope>
    <source>
        <strain evidence="2">CGMCC 1.3617</strain>
    </source>
</reference>
<evidence type="ECO:0000313" key="2">
    <source>
        <dbReference type="EMBL" id="GGJ38505.1"/>
    </source>
</evidence>
<proteinExistence type="predicted"/>